<keyword evidence="2" id="KW-1185">Reference proteome</keyword>
<accession>A0A0P6Y2Q0</accession>
<sequence>MLFDLDGVLILPRGYRAAVHDTLTYFLEDLHLSHLAVDDGLPPLFESLGVTSEWDMIAVSLAVALDAAAGAFPHLAQVGTLVQMKTAMENLDLHELRVEWRERVRALGPFMKREPSPSEALLAACRGNGTHLLPNLSGREILEDLLGRTRALWSCPTTRFFQNLALGAEMFREYYDQEPYLEVPSYLLAMDEPLATPETSARILAGMRSGAHFAAALTARPSLPPRGVTNEPREEYSPEAELALQAVGLSELPSVAWGRLVYQGKKLGKSPDLLLKPAPTQALAGMAAALTGDEVGALDWAAEMLTSPTPAETAKRMLPESLEVHVFEDSPVGILAVQRAADLLAQAAVAVQVRGWGIASGHPEKTEALRALGAEICEDVNQAVARALG</sequence>
<dbReference type="AlphaFoldDB" id="A0A0P6Y2Q0"/>
<dbReference type="EMBL" id="LGCM01000021">
    <property type="protein sequence ID" value="KPL86870.1"/>
    <property type="molecule type" value="Genomic_DNA"/>
</dbReference>
<organism evidence="1 2">
    <name type="scientific">Levilinea saccharolytica</name>
    <dbReference type="NCBI Taxonomy" id="229921"/>
    <lineage>
        <taxon>Bacteria</taxon>
        <taxon>Bacillati</taxon>
        <taxon>Chloroflexota</taxon>
        <taxon>Anaerolineae</taxon>
        <taxon>Anaerolineales</taxon>
        <taxon>Anaerolineaceae</taxon>
        <taxon>Levilinea</taxon>
    </lineage>
</organism>
<gene>
    <name evidence="1" type="ORF">ADN01_05305</name>
</gene>
<dbReference type="Proteomes" id="UP000050501">
    <property type="component" value="Unassembled WGS sequence"/>
</dbReference>
<evidence type="ECO:0000313" key="2">
    <source>
        <dbReference type="Proteomes" id="UP000050501"/>
    </source>
</evidence>
<evidence type="ECO:0000313" key="1">
    <source>
        <dbReference type="EMBL" id="KPL86870.1"/>
    </source>
</evidence>
<comment type="caution">
    <text evidence="1">The sequence shown here is derived from an EMBL/GenBank/DDBJ whole genome shotgun (WGS) entry which is preliminary data.</text>
</comment>
<protein>
    <submittedName>
        <fullName evidence="1">Uncharacterized protein</fullName>
    </submittedName>
</protein>
<proteinExistence type="predicted"/>
<name>A0A0P6Y2Q0_9CHLR</name>
<reference evidence="1 2" key="1">
    <citation type="submission" date="2015-07" db="EMBL/GenBank/DDBJ databases">
        <title>Genome sequence of Levilinea saccharolytica DSM 16555.</title>
        <authorList>
            <person name="Hemp J."/>
            <person name="Ward L.M."/>
            <person name="Pace L.A."/>
            <person name="Fischer W.W."/>
        </authorList>
    </citation>
    <scope>NUCLEOTIDE SEQUENCE [LARGE SCALE GENOMIC DNA]</scope>
    <source>
        <strain evidence="1 2">KIBI-1</strain>
    </source>
</reference>